<dbReference type="AlphaFoldDB" id="A0A8C5UB17"/>
<dbReference type="Ensembl" id="ENSMCST00000018566.1">
    <property type="protein sequence ID" value="ENSMCSP00000018107.1"/>
    <property type="gene ID" value="ENSMCSG00000012729.1"/>
</dbReference>
<feature type="compositionally biased region" description="Low complexity" evidence="1">
    <location>
        <begin position="10"/>
        <end position="26"/>
    </location>
</feature>
<organism evidence="2 3">
    <name type="scientific">Malurus cyaneus samueli</name>
    <dbReference type="NCBI Taxonomy" id="2593467"/>
    <lineage>
        <taxon>Eukaryota</taxon>
        <taxon>Metazoa</taxon>
        <taxon>Chordata</taxon>
        <taxon>Craniata</taxon>
        <taxon>Vertebrata</taxon>
        <taxon>Euteleostomi</taxon>
        <taxon>Archelosauria</taxon>
        <taxon>Archosauria</taxon>
        <taxon>Dinosauria</taxon>
        <taxon>Saurischia</taxon>
        <taxon>Theropoda</taxon>
        <taxon>Coelurosauria</taxon>
        <taxon>Aves</taxon>
        <taxon>Neognathae</taxon>
        <taxon>Neoaves</taxon>
        <taxon>Telluraves</taxon>
        <taxon>Australaves</taxon>
        <taxon>Passeriformes</taxon>
        <taxon>Meliphagoidea</taxon>
        <taxon>Maluridae</taxon>
        <taxon>Malurus</taxon>
    </lineage>
</organism>
<feature type="region of interest" description="Disordered" evidence="1">
    <location>
        <begin position="9"/>
        <end position="44"/>
    </location>
</feature>
<evidence type="ECO:0000256" key="1">
    <source>
        <dbReference type="SAM" id="MobiDB-lite"/>
    </source>
</evidence>
<protein>
    <submittedName>
        <fullName evidence="2">Uncharacterized protein</fullName>
    </submittedName>
</protein>
<reference evidence="2" key="2">
    <citation type="submission" date="2025-09" db="UniProtKB">
        <authorList>
            <consortium name="Ensembl"/>
        </authorList>
    </citation>
    <scope>IDENTIFICATION</scope>
</reference>
<reference evidence="2" key="1">
    <citation type="submission" date="2025-08" db="UniProtKB">
        <authorList>
            <consortium name="Ensembl"/>
        </authorList>
    </citation>
    <scope>IDENTIFICATION</scope>
</reference>
<name>A0A8C5UB17_9PASS</name>
<keyword evidence="3" id="KW-1185">Reference proteome</keyword>
<dbReference type="Proteomes" id="UP000694560">
    <property type="component" value="Unplaced"/>
</dbReference>
<evidence type="ECO:0000313" key="2">
    <source>
        <dbReference type="Ensembl" id="ENSMCSP00000018107.1"/>
    </source>
</evidence>
<feature type="compositionally biased region" description="Polar residues" evidence="1">
    <location>
        <begin position="27"/>
        <end position="44"/>
    </location>
</feature>
<evidence type="ECO:0000313" key="3">
    <source>
        <dbReference type="Proteomes" id="UP000694560"/>
    </source>
</evidence>
<accession>A0A8C5UB17</accession>
<sequence length="149" mass="16442">MIRTALRFCSASTSSPAPAPARRSPSLQFPGSVSPRTGSLMQNPSPTHPGLQLLDLLLPSLQGQLLCFIQTVLQVLHSLVQVLLHPLQVILCPHSIIQMNLSVLERKRKEINSIQGALQGLHHSEMVSLQLVNLLIFLCYLPDLKEGLW</sequence>
<proteinExistence type="predicted"/>